<protein>
    <submittedName>
        <fullName evidence="4">DUF4349 domain-containing protein</fullName>
    </submittedName>
</protein>
<gene>
    <name evidence="4" type="ORF">RI138_27275</name>
</gene>
<proteinExistence type="predicted"/>
<sequence>MTRKTDRSVARQPAAPRARRPYGRGRAALLAGVLGALLAVGGCGAGDASDSGAKTADSEYAGREKGRENLSDEQAGSGAEDGAMASEAPADGKAAGKKAPKPGAAATHVIRTATLSVEVRSVPKAVAAARSAAEGAGGLVATENTERMDDTYETSHLVLRVPQDRFQEVLRTLAGSGKLLSRTSDAKDVTDQVVDVESRIATQRASVARVRELMDKAERISDVVALEGELSSRQSDLESLLAQQASLKDRTSLATITLDLTPPDAPGDDGEKGDPGFLDALGGGWDAFVTMLRWIAVAFGAAFPFLITAALALVVWRVLRARRAARGVPAAPRPEAEGTPAP</sequence>
<dbReference type="Pfam" id="PF14257">
    <property type="entry name" value="DUF4349"/>
    <property type="match status" value="1"/>
</dbReference>
<feature type="region of interest" description="Disordered" evidence="1">
    <location>
        <begin position="1"/>
        <end position="23"/>
    </location>
</feature>
<evidence type="ECO:0000256" key="1">
    <source>
        <dbReference type="SAM" id="MobiDB-lite"/>
    </source>
</evidence>
<keyword evidence="5" id="KW-1185">Reference proteome</keyword>
<feature type="transmembrane region" description="Helical" evidence="2">
    <location>
        <begin position="294"/>
        <end position="316"/>
    </location>
</feature>
<accession>A0ABY9W4X6</accession>
<feature type="compositionally biased region" description="Basic and acidic residues" evidence="1">
    <location>
        <begin position="56"/>
        <end position="70"/>
    </location>
</feature>
<dbReference type="InterPro" id="IPR025645">
    <property type="entry name" value="DUF4349"/>
</dbReference>
<feature type="compositionally biased region" description="Low complexity" evidence="1">
    <location>
        <begin position="44"/>
        <end position="55"/>
    </location>
</feature>
<keyword evidence="2" id="KW-1133">Transmembrane helix</keyword>
<feature type="region of interest" description="Disordered" evidence="1">
    <location>
        <begin position="44"/>
        <end position="105"/>
    </location>
</feature>
<evidence type="ECO:0000256" key="2">
    <source>
        <dbReference type="SAM" id="Phobius"/>
    </source>
</evidence>
<evidence type="ECO:0000313" key="4">
    <source>
        <dbReference type="EMBL" id="WNF30232.1"/>
    </source>
</evidence>
<keyword evidence="2" id="KW-0472">Membrane</keyword>
<reference evidence="4 5" key="1">
    <citation type="submission" date="2023-09" db="EMBL/GenBank/DDBJ databases">
        <title>Genome completion map analysis of the actinomycetes C11-1.</title>
        <authorList>
            <person name="Qin P."/>
            <person name="Guan P."/>
        </authorList>
    </citation>
    <scope>NUCLEOTIDE SEQUENCE [LARGE SCALE GENOMIC DNA]</scope>
    <source>
        <strain evidence="4 5">C11-1</strain>
    </source>
</reference>
<keyword evidence="2" id="KW-0812">Transmembrane</keyword>
<dbReference type="Proteomes" id="UP001303236">
    <property type="component" value="Chromosome"/>
</dbReference>
<evidence type="ECO:0000313" key="5">
    <source>
        <dbReference type="Proteomes" id="UP001303236"/>
    </source>
</evidence>
<dbReference type="EMBL" id="CP134500">
    <property type="protein sequence ID" value="WNF30232.1"/>
    <property type="molecule type" value="Genomic_DNA"/>
</dbReference>
<evidence type="ECO:0000259" key="3">
    <source>
        <dbReference type="Pfam" id="PF14257"/>
    </source>
</evidence>
<feature type="domain" description="DUF4349" evidence="3">
    <location>
        <begin position="108"/>
        <end position="317"/>
    </location>
</feature>
<organism evidence="4 5">
    <name type="scientific">Streptomyces durocortorensis</name>
    <dbReference type="NCBI Taxonomy" id="2811104"/>
    <lineage>
        <taxon>Bacteria</taxon>
        <taxon>Bacillati</taxon>
        <taxon>Actinomycetota</taxon>
        <taxon>Actinomycetes</taxon>
        <taxon>Kitasatosporales</taxon>
        <taxon>Streptomycetaceae</taxon>
        <taxon>Streptomyces</taxon>
    </lineage>
</organism>
<name>A0ABY9W4X6_9ACTN</name>